<gene>
    <name evidence="5" type="ORF">Lalb_Chr22g0356001</name>
</gene>
<evidence type="ECO:0000256" key="3">
    <source>
        <dbReference type="ARBA" id="ARBA00038471"/>
    </source>
</evidence>
<reference evidence="6" key="1">
    <citation type="journal article" date="2020" name="Nat. Commun.">
        <title>Genome sequence of the cluster root forming white lupin.</title>
        <authorList>
            <person name="Hufnagel B."/>
            <person name="Marques A."/>
            <person name="Soriano A."/>
            <person name="Marques L."/>
            <person name="Divol F."/>
            <person name="Doumas P."/>
            <person name="Sallet E."/>
            <person name="Mancinotti D."/>
            <person name="Carrere S."/>
            <person name="Marande W."/>
            <person name="Arribat S."/>
            <person name="Keller J."/>
            <person name="Huneau C."/>
            <person name="Blein T."/>
            <person name="Aime D."/>
            <person name="Laguerre M."/>
            <person name="Taylor J."/>
            <person name="Schubert V."/>
            <person name="Nelson M."/>
            <person name="Geu-Flores F."/>
            <person name="Crespi M."/>
            <person name="Gallardo-Guerrero K."/>
            <person name="Delaux P.-M."/>
            <person name="Salse J."/>
            <person name="Berges H."/>
            <person name="Guyot R."/>
            <person name="Gouzy J."/>
            <person name="Peret B."/>
        </authorList>
    </citation>
    <scope>NUCLEOTIDE SEQUENCE [LARGE SCALE GENOMIC DNA]</scope>
    <source>
        <strain evidence="6">cv. Amiga</strain>
    </source>
</reference>
<dbReference type="GO" id="GO:0046910">
    <property type="term" value="F:pectinesterase inhibitor activity"/>
    <property type="evidence" value="ECO:0007669"/>
    <property type="project" value="InterPro"/>
</dbReference>
<evidence type="ECO:0000259" key="4">
    <source>
        <dbReference type="SMART" id="SM00856"/>
    </source>
</evidence>
<dbReference type="InterPro" id="IPR052421">
    <property type="entry name" value="PCW_Enzyme_Inhibitor"/>
</dbReference>
<dbReference type="OrthoDB" id="1413774at2759"/>
<keyword evidence="1" id="KW-0732">Signal</keyword>
<dbReference type="InterPro" id="IPR035513">
    <property type="entry name" value="Invertase/methylesterase_inhib"/>
</dbReference>
<keyword evidence="6" id="KW-1185">Reference proteome</keyword>
<evidence type="ECO:0000256" key="1">
    <source>
        <dbReference type="ARBA" id="ARBA00022729"/>
    </source>
</evidence>
<organism evidence="5 6">
    <name type="scientific">Lupinus albus</name>
    <name type="common">White lupine</name>
    <name type="synonym">Lupinus termis</name>
    <dbReference type="NCBI Taxonomy" id="3870"/>
    <lineage>
        <taxon>Eukaryota</taxon>
        <taxon>Viridiplantae</taxon>
        <taxon>Streptophyta</taxon>
        <taxon>Embryophyta</taxon>
        <taxon>Tracheophyta</taxon>
        <taxon>Spermatophyta</taxon>
        <taxon>Magnoliopsida</taxon>
        <taxon>eudicotyledons</taxon>
        <taxon>Gunneridae</taxon>
        <taxon>Pentapetalae</taxon>
        <taxon>rosids</taxon>
        <taxon>fabids</taxon>
        <taxon>Fabales</taxon>
        <taxon>Fabaceae</taxon>
        <taxon>Papilionoideae</taxon>
        <taxon>50 kb inversion clade</taxon>
        <taxon>genistoids sensu lato</taxon>
        <taxon>core genistoids</taxon>
        <taxon>Genisteae</taxon>
        <taxon>Lupinus</taxon>
    </lineage>
</organism>
<accession>A0A6A4NGD0</accession>
<comment type="similarity">
    <text evidence="3">Belongs to the PMEI family.</text>
</comment>
<keyword evidence="2" id="KW-1015">Disulfide bond</keyword>
<evidence type="ECO:0000256" key="2">
    <source>
        <dbReference type="ARBA" id="ARBA00023157"/>
    </source>
</evidence>
<sequence>MFSFLNLIPSNTMAYYFSFKPSLISCLLLTFLLFAESTFASKVVDVNLICKEVQNPSFCSNILNSKPGGAKGADLLSHANYTIEVVLGNITNTINLIKSLIAHSGNDPQAKSHYEECLVLFGGENGSLGEIMDTQKHLKDGDYYGVITAATSVIANIEYCISGEDPQDPPYPDKSKLPQSAR</sequence>
<protein>
    <submittedName>
        <fullName evidence="5">Putative pectinesterase inhibitor domain-containing protein</fullName>
    </submittedName>
</protein>
<name>A0A6A4NGD0_LUPAL</name>
<dbReference type="CDD" id="cd15797">
    <property type="entry name" value="PMEI"/>
    <property type="match status" value="1"/>
</dbReference>
<dbReference type="InterPro" id="IPR006501">
    <property type="entry name" value="Pectinesterase_inhib_dom"/>
</dbReference>
<comment type="caution">
    <text evidence="5">The sequence shown here is derived from an EMBL/GenBank/DDBJ whole genome shotgun (WGS) entry which is preliminary data.</text>
</comment>
<dbReference type="PANTHER" id="PTHR36710:SF20">
    <property type="entry name" value="PECTINESTERASE INHIBITOR DOMAIN PROTEIN"/>
    <property type="match status" value="1"/>
</dbReference>
<evidence type="ECO:0000313" key="6">
    <source>
        <dbReference type="Proteomes" id="UP000447434"/>
    </source>
</evidence>
<dbReference type="Gene3D" id="1.20.140.40">
    <property type="entry name" value="Invertase/pectin methylesterase inhibitor family protein"/>
    <property type="match status" value="1"/>
</dbReference>
<dbReference type="InterPro" id="IPR034086">
    <property type="entry name" value="PMEI_plant"/>
</dbReference>
<dbReference type="PANTHER" id="PTHR36710">
    <property type="entry name" value="PECTINESTERASE INHIBITOR-LIKE"/>
    <property type="match status" value="1"/>
</dbReference>
<dbReference type="EMBL" id="WOCE01000022">
    <property type="protein sequence ID" value="KAE9588502.1"/>
    <property type="molecule type" value="Genomic_DNA"/>
</dbReference>
<evidence type="ECO:0000313" key="5">
    <source>
        <dbReference type="EMBL" id="KAE9588502.1"/>
    </source>
</evidence>
<feature type="domain" description="Pectinesterase inhibitor" evidence="4">
    <location>
        <begin position="41"/>
        <end position="181"/>
    </location>
</feature>
<dbReference type="Proteomes" id="UP000447434">
    <property type="component" value="Chromosome 22"/>
</dbReference>
<dbReference type="NCBIfam" id="TIGR01614">
    <property type="entry name" value="PME_inhib"/>
    <property type="match status" value="1"/>
</dbReference>
<dbReference type="SUPFAM" id="SSF101148">
    <property type="entry name" value="Plant invertase/pectin methylesterase inhibitor"/>
    <property type="match status" value="1"/>
</dbReference>
<dbReference type="SMART" id="SM00856">
    <property type="entry name" value="PMEI"/>
    <property type="match status" value="1"/>
</dbReference>
<dbReference type="AlphaFoldDB" id="A0A6A4NGD0"/>
<proteinExistence type="inferred from homology"/>
<dbReference type="Pfam" id="PF04043">
    <property type="entry name" value="PMEI"/>
    <property type="match status" value="1"/>
</dbReference>